<feature type="region of interest" description="Disordered" evidence="1">
    <location>
        <begin position="245"/>
        <end position="373"/>
    </location>
</feature>
<evidence type="ECO:0000313" key="2">
    <source>
        <dbReference type="EMBL" id="RWA11496.1"/>
    </source>
</evidence>
<organism evidence="2 3">
    <name type="scientific">Xylaria grammica</name>
    <dbReference type="NCBI Taxonomy" id="363999"/>
    <lineage>
        <taxon>Eukaryota</taxon>
        <taxon>Fungi</taxon>
        <taxon>Dikarya</taxon>
        <taxon>Ascomycota</taxon>
        <taxon>Pezizomycotina</taxon>
        <taxon>Sordariomycetes</taxon>
        <taxon>Xylariomycetidae</taxon>
        <taxon>Xylariales</taxon>
        <taxon>Xylariaceae</taxon>
        <taxon>Xylaria</taxon>
    </lineage>
</organism>
<evidence type="ECO:0000256" key="1">
    <source>
        <dbReference type="SAM" id="MobiDB-lite"/>
    </source>
</evidence>
<feature type="compositionally biased region" description="Polar residues" evidence="1">
    <location>
        <begin position="72"/>
        <end position="81"/>
    </location>
</feature>
<protein>
    <submittedName>
        <fullName evidence="2">Uncharacterized protein</fullName>
    </submittedName>
</protein>
<feature type="compositionally biased region" description="Basic residues" evidence="1">
    <location>
        <begin position="362"/>
        <end position="373"/>
    </location>
</feature>
<gene>
    <name evidence="2" type="ORF">EKO27_g3619</name>
</gene>
<comment type="caution">
    <text evidence="2">The sequence shown here is derived from an EMBL/GenBank/DDBJ whole genome shotgun (WGS) entry which is preliminary data.</text>
</comment>
<sequence>MAESNPKQKIPRRPSGGNGYEFSKRWPRKRGNYEIEKQCSQCRWWFDSFNPKADTCSVCLQQEPEPLAAQETDASNTQAETAPSPPSLFGPVVGNPQLNLVTQYNYASTTGNTYYQTPRHDSNLPYSGWTSPNPGGPPNPGELPYLREGYVPQLQTSAQPYGLSNNLGGIINNSLVGSLHNPMAGSTHPHACCIHNRNNSNNPEYEDFLKMPVNPPYNPAMAPHYPGMYTPNETWAQEHNVASNRCFNTNDEPSPWGAPIPNQTQDTGQYVPHSTGNEGAGVPSMSLGEEADPDDAWATQSQLRRLLPRGPLPKTKPSTTSAHPQKNPTAGNIQGRPSIKGPAQEPGGSDRNDFSAADKQKPPRSNKPRRKRK</sequence>
<keyword evidence="3" id="KW-1185">Reference proteome</keyword>
<dbReference type="AlphaFoldDB" id="A0A439DAV0"/>
<feature type="compositionally biased region" description="Basic and acidic residues" evidence="1">
    <location>
        <begin position="348"/>
        <end position="361"/>
    </location>
</feature>
<feature type="region of interest" description="Disordered" evidence="1">
    <location>
        <begin position="67"/>
        <end position="89"/>
    </location>
</feature>
<evidence type="ECO:0000313" key="3">
    <source>
        <dbReference type="Proteomes" id="UP000286045"/>
    </source>
</evidence>
<proteinExistence type="predicted"/>
<dbReference type="Proteomes" id="UP000286045">
    <property type="component" value="Unassembled WGS sequence"/>
</dbReference>
<feature type="compositionally biased region" description="Polar residues" evidence="1">
    <location>
        <begin position="261"/>
        <end position="277"/>
    </location>
</feature>
<dbReference type="EMBL" id="RYZI01000078">
    <property type="protein sequence ID" value="RWA11496.1"/>
    <property type="molecule type" value="Genomic_DNA"/>
</dbReference>
<feature type="compositionally biased region" description="Polar residues" evidence="1">
    <location>
        <begin position="316"/>
        <end position="332"/>
    </location>
</feature>
<reference evidence="2 3" key="1">
    <citation type="submission" date="2018-12" db="EMBL/GenBank/DDBJ databases">
        <title>Draft genome sequence of Xylaria grammica IHI A82.</title>
        <authorList>
            <person name="Buettner E."/>
            <person name="Kellner H."/>
        </authorList>
    </citation>
    <scope>NUCLEOTIDE SEQUENCE [LARGE SCALE GENOMIC DNA]</scope>
    <source>
        <strain evidence="2 3">IHI A82</strain>
    </source>
</reference>
<feature type="region of interest" description="Disordered" evidence="1">
    <location>
        <begin position="1"/>
        <end position="25"/>
    </location>
</feature>
<name>A0A439DAV0_9PEZI</name>
<accession>A0A439DAV0</accession>
<feature type="compositionally biased region" description="Low complexity" evidence="1">
    <location>
        <begin position="303"/>
        <end position="313"/>
    </location>
</feature>